<dbReference type="AlphaFoldDB" id="A0A268HF70"/>
<feature type="domain" description="N-acetyltransferase" evidence="1">
    <location>
        <begin position="95"/>
        <end position="243"/>
    </location>
</feature>
<dbReference type="EMBL" id="NPBH01000017">
    <property type="protein sequence ID" value="PAE08526.1"/>
    <property type="molecule type" value="Genomic_DNA"/>
</dbReference>
<gene>
    <name evidence="2" type="ORF">CHI12_05920</name>
</gene>
<evidence type="ECO:0000259" key="1">
    <source>
        <dbReference type="PROSITE" id="PS51186"/>
    </source>
</evidence>
<protein>
    <recommendedName>
        <fullName evidence="1">N-acetyltransferase domain-containing protein</fullName>
    </recommendedName>
</protein>
<dbReference type="Gene3D" id="3.40.630.30">
    <property type="match status" value="1"/>
</dbReference>
<dbReference type="InterPro" id="IPR016181">
    <property type="entry name" value="Acyl_CoA_acyltransferase"/>
</dbReference>
<dbReference type="Proteomes" id="UP000216475">
    <property type="component" value="Unassembled WGS sequence"/>
</dbReference>
<dbReference type="RefSeq" id="WP_095268982.1">
    <property type="nucleotide sequence ID" value="NZ_NPBH01000017.1"/>
</dbReference>
<dbReference type="PROSITE" id="PS51186">
    <property type="entry name" value="GNAT"/>
    <property type="match status" value="1"/>
</dbReference>
<accession>A0A268HF70</accession>
<evidence type="ECO:0000313" key="2">
    <source>
        <dbReference type="EMBL" id="PAE08526.1"/>
    </source>
</evidence>
<sequence>MVETAAHFQLAHFSNQIDIEQIEPASIDELRKLLEHAESVMGKNSSVHTRVTVCTEDKNYDTLHSLLSDYRYDLFARKHLYRKQLAEKQPLSSNYRWEAIGMGETDEKRFLEIWKSCMEQSANRASARSIENQLDDVKALLGEKWQTSCRIIFQDNIPIAMTIPHLEPGRGKEGRIYYIGTVPAARGKSLGKIVHAASLMMLKEMGAVIYEGSTHADNLPMQRVFEKNGCKVIREIATYYKGL</sequence>
<reference evidence="2 3" key="1">
    <citation type="submission" date="2017-07" db="EMBL/GenBank/DDBJ databases">
        <title>Isolation and whole genome analysis of endospore-forming bacteria from heroin.</title>
        <authorList>
            <person name="Kalinowski J."/>
            <person name="Ahrens B."/>
            <person name="Al-Dilaimi A."/>
            <person name="Winkler A."/>
            <person name="Wibberg D."/>
            <person name="Schleenbecker U."/>
            <person name="Ruckert C."/>
            <person name="Wolfel R."/>
            <person name="Grass G."/>
        </authorList>
    </citation>
    <scope>NUCLEOTIDE SEQUENCE [LARGE SCALE GENOMIC DNA]</scope>
    <source>
        <strain evidence="2 3">7509</strain>
    </source>
</reference>
<dbReference type="GO" id="GO:0016747">
    <property type="term" value="F:acyltransferase activity, transferring groups other than amino-acyl groups"/>
    <property type="evidence" value="ECO:0007669"/>
    <property type="project" value="InterPro"/>
</dbReference>
<dbReference type="InterPro" id="IPR000182">
    <property type="entry name" value="GNAT_dom"/>
</dbReference>
<organism evidence="2 3">
    <name type="scientific">Terribacillus saccharophilus</name>
    <dbReference type="NCBI Taxonomy" id="361277"/>
    <lineage>
        <taxon>Bacteria</taxon>
        <taxon>Bacillati</taxon>
        <taxon>Bacillota</taxon>
        <taxon>Bacilli</taxon>
        <taxon>Bacillales</taxon>
        <taxon>Bacillaceae</taxon>
        <taxon>Terribacillus</taxon>
    </lineage>
</organism>
<dbReference type="Pfam" id="PF00583">
    <property type="entry name" value="Acetyltransf_1"/>
    <property type="match status" value="1"/>
</dbReference>
<evidence type="ECO:0000313" key="3">
    <source>
        <dbReference type="Proteomes" id="UP000216475"/>
    </source>
</evidence>
<proteinExistence type="predicted"/>
<comment type="caution">
    <text evidence="2">The sequence shown here is derived from an EMBL/GenBank/DDBJ whole genome shotgun (WGS) entry which is preliminary data.</text>
</comment>
<dbReference type="SUPFAM" id="SSF55729">
    <property type="entry name" value="Acyl-CoA N-acyltransferases (Nat)"/>
    <property type="match status" value="1"/>
</dbReference>
<name>A0A268HF70_9BACI</name>